<evidence type="ECO:0000313" key="1">
    <source>
        <dbReference type="EMBL" id="VBA46709.1"/>
    </source>
</evidence>
<gene>
    <name evidence="1" type="ORF">LAUMK13_05716</name>
</gene>
<proteinExistence type="predicted"/>
<protein>
    <submittedName>
        <fullName evidence="1">Uncharacterized protein</fullName>
    </submittedName>
</protein>
<keyword evidence="2" id="KW-1185">Reference proteome</keyword>
<organism evidence="1 2">
    <name type="scientific">Mycobacterium innocens</name>
    <dbReference type="NCBI Taxonomy" id="2341083"/>
    <lineage>
        <taxon>Bacteria</taxon>
        <taxon>Bacillati</taxon>
        <taxon>Actinomycetota</taxon>
        <taxon>Actinomycetes</taxon>
        <taxon>Mycobacteriales</taxon>
        <taxon>Mycobacteriaceae</taxon>
        <taxon>Mycobacterium</taxon>
    </lineage>
</organism>
<reference evidence="1 2" key="1">
    <citation type="submission" date="2018-09" db="EMBL/GenBank/DDBJ databases">
        <authorList>
            <person name="Tagini F."/>
        </authorList>
    </citation>
    <scope>NUCLEOTIDE SEQUENCE [LARGE SCALE GENOMIC DNA]</scope>
    <source>
        <strain evidence="1 2">MK13</strain>
    </source>
</reference>
<dbReference type="RefSeq" id="WP_167470744.1">
    <property type="nucleotide sequence ID" value="NZ_UPHQ01000318.1"/>
</dbReference>
<name>A0A498QMB5_9MYCO</name>
<dbReference type="EMBL" id="UPHQ01000318">
    <property type="protein sequence ID" value="VBA46709.1"/>
    <property type="molecule type" value="Genomic_DNA"/>
</dbReference>
<evidence type="ECO:0000313" key="2">
    <source>
        <dbReference type="Proteomes" id="UP000267289"/>
    </source>
</evidence>
<sequence length="50" mass="5397">MARLSPIVTPTGVANLHRLAQRKKVLTLVTATKDINISEVAVLAKLMLLS</sequence>
<accession>A0A498QMB5</accession>
<dbReference type="Proteomes" id="UP000267289">
    <property type="component" value="Unassembled WGS sequence"/>
</dbReference>
<dbReference type="AlphaFoldDB" id="A0A498QMB5"/>